<evidence type="ECO:0000256" key="5">
    <source>
        <dbReference type="ARBA" id="ARBA00022927"/>
    </source>
</evidence>
<dbReference type="EMBL" id="VRMN01000001">
    <property type="protein sequence ID" value="KAA8497981.1"/>
    <property type="molecule type" value="Genomic_DNA"/>
</dbReference>
<keyword evidence="7" id="KW-0449">Lipoprotein</keyword>
<comment type="caution">
    <text evidence="9">The sequence shown here is derived from an EMBL/GenBank/DDBJ whole genome shotgun (WGS) entry which is preliminary data.</text>
</comment>
<dbReference type="SMART" id="SM00176">
    <property type="entry name" value="RAN"/>
    <property type="match status" value="1"/>
</dbReference>
<dbReference type="PRINTS" id="PR00449">
    <property type="entry name" value="RASTRNSFRMNG"/>
</dbReference>
<evidence type="ECO:0000256" key="4">
    <source>
        <dbReference type="ARBA" id="ARBA00022741"/>
    </source>
</evidence>
<dbReference type="NCBIfam" id="TIGR00231">
    <property type="entry name" value="small_GTP"/>
    <property type="match status" value="1"/>
</dbReference>
<gene>
    <name evidence="9" type="ORF">FVE85_5566</name>
</gene>
<keyword evidence="2" id="KW-0813">Transport</keyword>
<dbReference type="InterPro" id="IPR050227">
    <property type="entry name" value="Rab"/>
</dbReference>
<accession>A0A5J4Z2B7</accession>
<keyword evidence="6" id="KW-0342">GTP-binding</keyword>
<protein>
    <submittedName>
        <fullName evidence="9">Ras-related protein RABC2a</fullName>
    </submittedName>
</protein>
<dbReference type="AlphaFoldDB" id="A0A5J4Z2B7"/>
<keyword evidence="3" id="KW-0488">Methylation</keyword>
<dbReference type="OMA" id="RVHKMDV"/>
<dbReference type="GO" id="GO:0003924">
    <property type="term" value="F:GTPase activity"/>
    <property type="evidence" value="ECO:0007669"/>
    <property type="project" value="InterPro"/>
</dbReference>
<evidence type="ECO:0000256" key="1">
    <source>
        <dbReference type="ARBA" id="ARBA00006270"/>
    </source>
</evidence>
<dbReference type="PROSITE" id="PS51419">
    <property type="entry name" value="RAB"/>
    <property type="match status" value="1"/>
</dbReference>
<dbReference type="SMART" id="SM00177">
    <property type="entry name" value="ARF"/>
    <property type="match status" value="1"/>
</dbReference>
<proteinExistence type="inferred from homology"/>
<dbReference type="SMART" id="SM00174">
    <property type="entry name" value="RHO"/>
    <property type="match status" value="1"/>
</dbReference>
<keyword evidence="4" id="KW-0547">Nucleotide-binding</keyword>
<dbReference type="InterPro" id="IPR027417">
    <property type="entry name" value="P-loop_NTPase"/>
</dbReference>
<dbReference type="Proteomes" id="UP000324585">
    <property type="component" value="Unassembled WGS sequence"/>
</dbReference>
<dbReference type="SMART" id="SM00173">
    <property type="entry name" value="RAS"/>
    <property type="match status" value="1"/>
</dbReference>
<name>A0A5J4Z2B7_PORPP</name>
<evidence type="ECO:0000313" key="10">
    <source>
        <dbReference type="Proteomes" id="UP000324585"/>
    </source>
</evidence>
<comment type="similarity">
    <text evidence="1">Belongs to the small GTPase superfamily. Rab family.</text>
</comment>
<keyword evidence="8" id="KW-0636">Prenylation</keyword>
<keyword evidence="10" id="KW-1185">Reference proteome</keyword>
<evidence type="ECO:0000256" key="2">
    <source>
        <dbReference type="ARBA" id="ARBA00022448"/>
    </source>
</evidence>
<dbReference type="GO" id="GO:0005525">
    <property type="term" value="F:GTP binding"/>
    <property type="evidence" value="ECO:0007669"/>
    <property type="project" value="UniProtKB-KW"/>
</dbReference>
<dbReference type="Gene3D" id="3.40.50.300">
    <property type="entry name" value="P-loop containing nucleotide triphosphate hydrolases"/>
    <property type="match status" value="1"/>
</dbReference>
<dbReference type="FunFam" id="3.40.50.300:FF:001312">
    <property type="entry name" value="Ras-related protein Rab-18"/>
    <property type="match status" value="1"/>
</dbReference>
<organism evidence="9 10">
    <name type="scientific">Porphyridium purpureum</name>
    <name type="common">Red alga</name>
    <name type="synonym">Porphyridium cruentum</name>
    <dbReference type="NCBI Taxonomy" id="35688"/>
    <lineage>
        <taxon>Eukaryota</taxon>
        <taxon>Rhodophyta</taxon>
        <taxon>Bangiophyceae</taxon>
        <taxon>Porphyridiales</taxon>
        <taxon>Porphyridiaceae</taxon>
        <taxon>Porphyridium</taxon>
    </lineage>
</organism>
<dbReference type="PROSITE" id="PS51421">
    <property type="entry name" value="RAS"/>
    <property type="match status" value="1"/>
</dbReference>
<evidence type="ECO:0000256" key="3">
    <source>
        <dbReference type="ARBA" id="ARBA00022481"/>
    </source>
</evidence>
<evidence type="ECO:0000256" key="6">
    <source>
        <dbReference type="ARBA" id="ARBA00023134"/>
    </source>
</evidence>
<dbReference type="SMART" id="SM00175">
    <property type="entry name" value="RAB"/>
    <property type="match status" value="1"/>
</dbReference>
<dbReference type="InterPro" id="IPR001806">
    <property type="entry name" value="Small_GTPase"/>
</dbReference>
<evidence type="ECO:0000256" key="7">
    <source>
        <dbReference type="ARBA" id="ARBA00023288"/>
    </source>
</evidence>
<dbReference type="OrthoDB" id="9989112at2759"/>
<reference evidence="10" key="1">
    <citation type="journal article" date="2019" name="Nat. Commun.">
        <title>Expansion of phycobilisome linker gene families in mesophilic red algae.</title>
        <authorList>
            <person name="Lee J."/>
            <person name="Kim D."/>
            <person name="Bhattacharya D."/>
            <person name="Yoon H.S."/>
        </authorList>
    </citation>
    <scope>NUCLEOTIDE SEQUENCE [LARGE SCALE GENOMIC DNA]</scope>
    <source>
        <strain evidence="10">CCMP 1328</strain>
    </source>
</reference>
<dbReference type="PANTHER" id="PTHR47977">
    <property type="entry name" value="RAS-RELATED PROTEIN RAB"/>
    <property type="match status" value="1"/>
</dbReference>
<keyword evidence="5" id="KW-0653">Protein transport</keyword>
<dbReference type="Pfam" id="PF00071">
    <property type="entry name" value="Ras"/>
    <property type="match status" value="1"/>
</dbReference>
<dbReference type="GO" id="GO:0015031">
    <property type="term" value="P:protein transport"/>
    <property type="evidence" value="ECO:0007669"/>
    <property type="project" value="UniProtKB-KW"/>
</dbReference>
<evidence type="ECO:0000256" key="8">
    <source>
        <dbReference type="ARBA" id="ARBA00023289"/>
    </source>
</evidence>
<sequence>MAVVTSAAAAGGAAMGAQTADYSFKLLLIGDSGVGKSSLLLRFADGGFEELLPTIGVDFKVCNRVIDSRKVKMTVWDTAGQERFRTMTTAYYRGAHGVILVYDVTKRESFENLQVWLRETNQYTTRSQFVRMIVGNKLDQEADRQVSREEGERFARLAASLFCESSAKNSEGVQYAFEELVRKILEVPELLDTVGRPVDNIAVKGESNEESSCAC</sequence>
<dbReference type="InterPro" id="IPR005225">
    <property type="entry name" value="Small_GTP-bd"/>
</dbReference>
<evidence type="ECO:0000313" key="9">
    <source>
        <dbReference type="EMBL" id="KAA8497981.1"/>
    </source>
</evidence>
<dbReference type="SUPFAM" id="SSF52540">
    <property type="entry name" value="P-loop containing nucleoside triphosphate hydrolases"/>
    <property type="match status" value="1"/>
</dbReference>